<comment type="caution">
    <text evidence="1">The sequence shown here is derived from an EMBL/GenBank/DDBJ whole genome shotgun (WGS) entry which is preliminary data.</text>
</comment>
<dbReference type="EMBL" id="CBSY010000195">
    <property type="protein sequence ID" value="CDH20699.1"/>
    <property type="molecule type" value="Genomic_DNA"/>
</dbReference>
<evidence type="ECO:0000313" key="2">
    <source>
        <dbReference type="Proteomes" id="UP000028500"/>
    </source>
</evidence>
<gene>
    <name evidence="1" type="ORF">XBKQ1_2740027</name>
</gene>
<evidence type="ECO:0000313" key="1">
    <source>
        <dbReference type="EMBL" id="CDH20699.1"/>
    </source>
</evidence>
<dbReference type="Proteomes" id="UP000028500">
    <property type="component" value="Unassembled WGS sequence"/>
</dbReference>
<name>A0A077PLT1_XENBV</name>
<dbReference type="HOGENOM" id="CLU_3105447_0_0_6"/>
<organism evidence="1 2">
    <name type="scientific">Xenorhabdus bovienii str. kraussei Quebec</name>
    <dbReference type="NCBI Taxonomy" id="1398203"/>
    <lineage>
        <taxon>Bacteria</taxon>
        <taxon>Pseudomonadati</taxon>
        <taxon>Pseudomonadota</taxon>
        <taxon>Gammaproteobacteria</taxon>
        <taxon>Enterobacterales</taxon>
        <taxon>Morganellaceae</taxon>
        <taxon>Xenorhabdus</taxon>
    </lineage>
</organism>
<reference evidence="1" key="1">
    <citation type="submission" date="2013-07" db="EMBL/GenBank/DDBJ databases">
        <title>Sub-species coevolution in mutualistic symbiosis.</title>
        <authorList>
            <person name="Murfin K."/>
            <person name="Klassen J."/>
            <person name="Lee M."/>
            <person name="Forst S."/>
            <person name="Stock P."/>
            <person name="Goodrich-Blair H."/>
        </authorList>
    </citation>
    <scope>NUCLEOTIDE SEQUENCE [LARGE SCALE GENOMIC DNA]</scope>
    <source>
        <strain evidence="1">Kraussei Quebec</strain>
    </source>
</reference>
<accession>A0A077PLT1</accession>
<protein>
    <submittedName>
        <fullName evidence="1">Uncharacterized protein</fullName>
    </submittedName>
</protein>
<keyword evidence="2" id="KW-1185">Reference proteome</keyword>
<dbReference type="AlphaFoldDB" id="A0A077PLT1"/>
<proteinExistence type="predicted"/>
<sequence>MIEYHNLWPYFSDPVLKTDIACTNNPSEISQPTQHLALSPFCEHDRNTFTR</sequence>